<organism evidence="1 2">
    <name type="scientific">Acidithrix ferrooxidans</name>
    <dbReference type="NCBI Taxonomy" id="1280514"/>
    <lineage>
        <taxon>Bacteria</taxon>
        <taxon>Bacillati</taxon>
        <taxon>Actinomycetota</taxon>
        <taxon>Acidimicrobiia</taxon>
        <taxon>Acidimicrobiales</taxon>
        <taxon>Acidimicrobiaceae</taxon>
        <taxon>Acidithrix</taxon>
    </lineage>
</organism>
<dbReference type="EMBL" id="JXYS01000030">
    <property type="protein sequence ID" value="KJF17767.1"/>
    <property type="molecule type" value="Genomic_DNA"/>
</dbReference>
<dbReference type="Proteomes" id="UP000032360">
    <property type="component" value="Unassembled WGS sequence"/>
</dbReference>
<evidence type="ECO:0000313" key="2">
    <source>
        <dbReference type="Proteomes" id="UP000032360"/>
    </source>
</evidence>
<sequence>MVDAVAVAKLVVALSATFEVSDSDGANAGFDPQQART</sequence>
<protein>
    <submittedName>
        <fullName evidence="1">Uncharacterized protein</fullName>
    </submittedName>
</protein>
<keyword evidence="2" id="KW-1185">Reference proteome</keyword>
<accession>A0A0D8HJ02</accession>
<evidence type="ECO:0000313" key="1">
    <source>
        <dbReference type="EMBL" id="KJF17767.1"/>
    </source>
</evidence>
<gene>
    <name evidence="1" type="ORF">AXFE_13830</name>
</gene>
<comment type="caution">
    <text evidence="1">The sequence shown here is derived from an EMBL/GenBank/DDBJ whole genome shotgun (WGS) entry which is preliminary data.</text>
</comment>
<proteinExistence type="predicted"/>
<dbReference type="AlphaFoldDB" id="A0A0D8HJ02"/>
<reference evidence="1 2" key="1">
    <citation type="submission" date="2015-01" db="EMBL/GenBank/DDBJ databases">
        <title>Draft genome of the acidophilic iron oxidizer Acidithrix ferrooxidans strain Py-F3.</title>
        <authorList>
            <person name="Poehlein A."/>
            <person name="Eisen S."/>
            <person name="Schloemann M."/>
            <person name="Johnson B.D."/>
            <person name="Daniel R."/>
            <person name="Muehling M."/>
        </authorList>
    </citation>
    <scope>NUCLEOTIDE SEQUENCE [LARGE SCALE GENOMIC DNA]</scope>
    <source>
        <strain evidence="1 2">Py-F3</strain>
    </source>
</reference>
<name>A0A0D8HJ02_9ACTN</name>